<keyword evidence="2" id="KW-0503">Monooxygenase</keyword>
<dbReference type="EMBL" id="JACHHQ010000003">
    <property type="protein sequence ID" value="MBB5199707.1"/>
    <property type="molecule type" value="Genomic_DNA"/>
</dbReference>
<keyword evidence="1" id="KW-0812">Transmembrane</keyword>
<feature type="transmembrane region" description="Helical" evidence="1">
    <location>
        <begin position="69"/>
        <end position="90"/>
    </location>
</feature>
<evidence type="ECO:0000313" key="3">
    <source>
        <dbReference type="Proteomes" id="UP000571084"/>
    </source>
</evidence>
<feature type="transmembrane region" description="Helical" evidence="1">
    <location>
        <begin position="141"/>
        <end position="159"/>
    </location>
</feature>
<keyword evidence="1" id="KW-1133">Transmembrane helix</keyword>
<dbReference type="GO" id="GO:0010436">
    <property type="term" value="F:carotenoid dioxygenase activity"/>
    <property type="evidence" value="ECO:0007669"/>
    <property type="project" value="UniProtKB-UniRule"/>
</dbReference>
<feature type="binding site" evidence="1">
    <location>
        <position position="211"/>
    </location>
    <ligand>
        <name>Fe cation</name>
        <dbReference type="ChEBI" id="CHEBI:24875"/>
    </ligand>
</feature>
<proteinExistence type="inferred from homology"/>
<dbReference type="InterPro" id="IPR022270">
    <property type="entry name" value="Blh_diox"/>
</dbReference>
<dbReference type="AlphaFoldDB" id="A0A840RN14"/>
<keyword evidence="3" id="KW-1185">Reference proteome</keyword>
<evidence type="ECO:0000313" key="2">
    <source>
        <dbReference type="EMBL" id="MBB5199707.1"/>
    </source>
</evidence>
<comment type="subcellular location">
    <subcellularLocation>
        <location evidence="1">Cell membrane</location>
        <topology evidence="1">Multi-pass membrane protein</topology>
    </subcellularLocation>
</comment>
<accession>A0A840RN14</accession>
<keyword evidence="1" id="KW-0472">Membrane</keyword>
<feature type="binding site" evidence="1">
    <location>
        <position position="215"/>
    </location>
    <ligand>
        <name>Fe cation</name>
        <dbReference type="ChEBI" id="CHEBI:24875"/>
    </ligand>
</feature>
<dbReference type="GO" id="GO:0005506">
    <property type="term" value="F:iron ion binding"/>
    <property type="evidence" value="ECO:0007669"/>
    <property type="project" value="UniProtKB-UniRule"/>
</dbReference>
<dbReference type="Pfam" id="PF15461">
    <property type="entry name" value="BCD"/>
    <property type="match status" value="1"/>
</dbReference>
<evidence type="ECO:0000256" key="1">
    <source>
        <dbReference type="HAMAP-Rule" id="MF_02093"/>
    </source>
</evidence>
<comment type="caution">
    <text evidence="2">The sequence shown here is derived from an EMBL/GenBank/DDBJ whole genome shotgun (WGS) entry which is preliminary data.</text>
</comment>
<comment type="catalytic activity">
    <reaction evidence="1">
        <text>all-trans-beta-carotene + O2 = 2 all-trans-retinal</text>
        <dbReference type="Rhea" id="RHEA:32887"/>
        <dbReference type="ChEBI" id="CHEBI:15379"/>
        <dbReference type="ChEBI" id="CHEBI:17579"/>
        <dbReference type="ChEBI" id="CHEBI:17898"/>
        <dbReference type="EC" id="1.13.11.63"/>
    </reaction>
</comment>
<feature type="transmembrane region" description="Helical" evidence="1">
    <location>
        <begin position="267"/>
        <end position="286"/>
    </location>
</feature>
<dbReference type="NCBIfam" id="TIGR03753">
    <property type="entry name" value="blh_monoox"/>
    <property type="match status" value="1"/>
</dbReference>
<dbReference type="RefSeq" id="WP_168056101.1">
    <property type="nucleotide sequence ID" value="NZ_JAAOZT010000009.1"/>
</dbReference>
<dbReference type="GO" id="GO:0016121">
    <property type="term" value="P:carotene catabolic process"/>
    <property type="evidence" value="ECO:0007669"/>
    <property type="project" value="UniProtKB-UniRule"/>
</dbReference>
<keyword evidence="1" id="KW-0408">Iron</keyword>
<keyword evidence="1" id="KW-0560">Oxidoreductase</keyword>
<feature type="binding site" evidence="1">
    <location>
        <position position="105"/>
    </location>
    <ligand>
        <name>Fe cation</name>
        <dbReference type="ChEBI" id="CHEBI:24875"/>
    </ligand>
</feature>
<feature type="transmembrane region" description="Helical" evidence="1">
    <location>
        <begin position="187"/>
        <end position="209"/>
    </location>
</feature>
<reference evidence="2 3" key="1">
    <citation type="submission" date="2020-08" db="EMBL/GenBank/DDBJ databases">
        <title>Genomic Encyclopedia of Type Strains, Phase IV (KMG-IV): sequencing the most valuable type-strain genomes for metagenomic binning, comparative biology and taxonomic classification.</title>
        <authorList>
            <person name="Goeker M."/>
        </authorList>
    </citation>
    <scope>NUCLEOTIDE SEQUENCE [LARGE SCALE GENOMIC DNA]</scope>
    <source>
        <strain evidence="2 3">DSM 23240</strain>
    </source>
</reference>
<protein>
    <recommendedName>
        <fullName evidence="1">Probable beta-carotene 15,15'-dioxygenase</fullName>
        <ecNumber evidence="1">1.13.11.63</ecNumber>
    </recommendedName>
</protein>
<organism evidence="2 3">
    <name type="scientific">Glaciimonas immobilis</name>
    <dbReference type="NCBI Taxonomy" id="728004"/>
    <lineage>
        <taxon>Bacteria</taxon>
        <taxon>Pseudomonadati</taxon>
        <taxon>Pseudomonadota</taxon>
        <taxon>Betaproteobacteria</taxon>
        <taxon>Burkholderiales</taxon>
        <taxon>Oxalobacteraceae</taxon>
        <taxon>Glaciimonas</taxon>
    </lineage>
</organism>
<gene>
    <name evidence="2" type="ORF">HNR39_001539</name>
</gene>
<feature type="binding site" evidence="1">
    <location>
        <position position="49"/>
    </location>
    <ligand>
        <name>Fe cation</name>
        <dbReference type="ChEBI" id="CHEBI:24875"/>
    </ligand>
</feature>
<sequence length="304" mass="31832">MTALRIQGLLFCAIAIGVAATTTAGVALAPDGAAGLLLAAPILLLGVPHGALDTVFAEELHGVHGLRGWFRFALAYLGAALLVLLAWQYAPQLSLAGFLLLSALHFSGDLAPGTRFMARLLYGGAFILLPALLHASEMARLFAFLVSPQGAAALAGVLHELSGPWLLATAVAAACQKRTHWLTGVEMAAAAALALLAPPLLAFAVFFCIMHSARHIVRTWHYVGARAESATRLGRAALLPMLGTLVLGGTAAYWMRAQPIEAGLMRLLFVGLAALTVPHMALVEQARWSGWINRRAAGPGCAEA</sequence>
<feature type="transmembrane region" description="Helical" evidence="1">
    <location>
        <begin position="116"/>
        <end position="134"/>
    </location>
</feature>
<dbReference type="GO" id="GO:0005886">
    <property type="term" value="C:plasma membrane"/>
    <property type="evidence" value="ECO:0007669"/>
    <property type="project" value="UniProtKB-SubCell"/>
</dbReference>
<keyword evidence="1" id="KW-0223">Dioxygenase</keyword>
<dbReference type="Proteomes" id="UP000571084">
    <property type="component" value="Unassembled WGS sequence"/>
</dbReference>
<dbReference type="EC" id="1.13.11.63" evidence="1"/>
<keyword evidence="1" id="KW-0479">Metal-binding</keyword>
<dbReference type="HAMAP" id="MF_02093">
    <property type="entry name" value="Beta_carotene_diox"/>
    <property type="match status" value="1"/>
</dbReference>
<feature type="transmembrane region" description="Helical" evidence="1">
    <location>
        <begin position="34"/>
        <end position="57"/>
    </location>
</feature>
<comment type="cofactor">
    <cofactor evidence="1">
        <name>Fe(2+)</name>
        <dbReference type="ChEBI" id="CHEBI:29033"/>
    </cofactor>
</comment>
<feature type="transmembrane region" description="Helical" evidence="1">
    <location>
        <begin position="236"/>
        <end position="255"/>
    </location>
</feature>
<dbReference type="GO" id="GO:0003834">
    <property type="term" value="F:beta-carotene 15,15'-dioxygenase activity"/>
    <property type="evidence" value="ECO:0007669"/>
    <property type="project" value="UniProtKB-EC"/>
</dbReference>
<name>A0A840RN14_9BURK</name>
<dbReference type="GO" id="GO:0004497">
    <property type="term" value="F:monooxygenase activity"/>
    <property type="evidence" value="ECO:0007669"/>
    <property type="project" value="UniProtKB-KW"/>
</dbReference>
<comment type="similarity">
    <text evidence="1">Belongs to the Brp/Blh beta-carotene diooxygenase family.</text>
</comment>
<keyword evidence="1" id="KW-1003">Cell membrane</keyword>
<comment type="function">
    <text evidence="1">Catalyzes the cleavage of beta-carotene at its central double bond (15,15') to yield two molecules of all-trans-retinal.</text>
</comment>